<evidence type="ECO:0000313" key="9">
    <source>
        <dbReference type="EMBL" id="CAF4561635.1"/>
    </source>
</evidence>
<feature type="compositionally biased region" description="Polar residues" evidence="1">
    <location>
        <begin position="108"/>
        <end position="120"/>
    </location>
</feature>
<dbReference type="Proteomes" id="UP000663862">
    <property type="component" value="Unassembled WGS sequence"/>
</dbReference>
<evidence type="ECO:0000313" key="6">
    <source>
        <dbReference type="EMBL" id="CAF4370508.1"/>
    </source>
</evidence>
<evidence type="ECO:0000313" key="5">
    <source>
        <dbReference type="EMBL" id="CAF3710919.1"/>
    </source>
</evidence>
<evidence type="ECO:0000313" key="10">
    <source>
        <dbReference type="Proteomes" id="UP000663869"/>
    </source>
</evidence>
<keyword evidence="11" id="KW-1185">Reference proteome</keyword>
<dbReference type="Proteomes" id="UP000663872">
    <property type="component" value="Unassembled WGS sequence"/>
</dbReference>
<evidence type="ECO:0000313" key="11">
    <source>
        <dbReference type="Proteomes" id="UP000663873"/>
    </source>
</evidence>
<evidence type="ECO:0000313" key="3">
    <source>
        <dbReference type="EMBL" id="CAF3358149.1"/>
    </source>
</evidence>
<name>A0A817TXW4_9BILA</name>
<dbReference type="EMBL" id="CAJNXB010004119">
    <property type="protein sequence ID" value="CAF3358149.1"/>
    <property type="molecule type" value="Genomic_DNA"/>
</dbReference>
<evidence type="ECO:0000313" key="2">
    <source>
        <dbReference type="EMBL" id="CAF3323299.1"/>
    </source>
</evidence>
<sequence length="291" mass="33384">MITEESENLKIESSENFPELLESNAKRLHQDILCHENDLIAKETSEELCQCFQTIQSLMNYTSPIRSASSDVTLTSRRIIRSITCICAKQTTDSSVFIRKNDDHESSSTELTPATSTGLIRSPSKLSSTVTNQTISVLIEEKSVSSSNESIFVWRSKTEENQHVERQQISSNKTQYRPFKSYRSLDLSTIHETSLESDTIVKSQTGHSTNSDDKFQLESIRKRQPLQEFDINSFNDDERKIKNEKNLFENSIVFKLPSDTDQENLPITLKKRSIALPIYESTNKKYKRKQI</sequence>
<dbReference type="Proteomes" id="UP000663825">
    <property type="component" value="Unassembled WGS sequence"/>
</dbReference>
<protein>
    <submittedName>
        <fullName evidence="2">Uncharacterized protein</fullName>
    </submittedName>
</protein>
<evidence type="ECO:0000313" key="4">
    <source>
        <dbReference type="EMBL" id="CAF3370403.1"/>
    </source>
</evidence>
<feature type="region of interest" description="Disordered" evidence="1">
    <location>
        <begin position="101"/>
        <end position="120"/>
    </location>
</feature>
<dbReference type="AlphaFoldDB" id="A0A817TXW4"/>
<dbReference type="EMBL" id="CAJOBQ010000619">
    <property type="protein sequence ID" value="CAF4391878.1"/>
    <property type="molecule type" value="Genomic_DNA"/>
</dbReference>
<organism evidence="2 10">
    <name type="scientific">Rotaria socialis</name>
    <dbReference type="NCBI Taxonomy" id="392032"/>
    <lineage>
        <taxon>Eukaryota</taxon>
        <taxon>Metazoa</taxon>
        <taxon>Spiralia</taxon>
        <taxon>Gnathifera</taxon>
        <taxon>Rotifera</taxon>
        <taxon>Eurotatoria</taxon>
        <taxon>Bdelloidea</taxon>
        <taxon>Philodinida</taxon>
        <taxon>Philodinidae</taxon>
        <taxon>Rotaria</taxon>
    </lineage>
</organism>
<reference evidence="2" key="1">
    <citation type="submission" date="2021-02" db="EMBL/GenBank/DDBJ databases">
        <authorList>
            <person name="Nowell W R."/>
        </authorList>
    </citation>
    <scope>NUCLEOTIDE SEQUENCE</scope>
</reference>
<dbReference type="EMBL" id="CAJNYT010005071">
    <property type="protein sequence ID" value="CAF3710919.1"/>
    <property type="molecule type" value="Genomic_DNA"/>
</dbReference>
<dbReference type="Proteomes" id="UP000663833">
    <property type="component" value="Unassembled WGS sequence"/>
</dbReference>
<dbReference type="Proteomes" id="UP000663873">
    <property type="component" value="Unassembled WGS sequence"/>
</dbReference>
<dbReference type="EMBL" id="CAJNYU010000034">
    <property type="protein sequence ID" value="CAF3323299.1"/>
    <property type="molecule type" value="Genomic_DNA"/>
</dbReference>
<dbReference type="EMBL" id="CAJNYD010001861">
    <property type="protein sequence ID" value="CAF3370403.1"/>
    <property type="molecule type" value="Genomic_DNA"/>
</dbReference>
<dbReference type="EMBL" id="CAJOBP010002720">
    <property type="protein sequence ID" value="CAF4370508.1"/>
    <property type="molecule type" value="Genomic_DNA"/>
</dbReference>
<dbReference type="Proteomes" id="UP000663851">
    <property type="component" value="Unassembled WGS sequence"/>
</dbReference>
<gene>
    <name evidence="2" type="ORF">FME351_LOCUS1608</name>
    <name evidence="5" type="ORF">GRG538_LOCUS28998</name>
    <name evidence="8" type="ORF">HFQ381_LOCUS25687</name>
    <name evidence="4" type="ORF">LUA448_LOCUS14787</name>
    <name evidence="9" type="ORF">QYT958_LOCUS9019</name>
    <name evidence="3" type="ORF">TIS948_LOCUS23916</name>
    <name evidence="7" type="ORF">TSG867_LOCUS12334</name>
    <name evidence="6" type="ORF">UJA718_LOCUS17059</name>
</gene>
<evidence type="ECO:0000313" key="7">
    <source>
        <dbReference type="EMBL" id="CAF4391878.1"/>
    </source>
</evidence>
<evidence type="ECO:0000256" key="1">
    <source>
        <dbReference type="SAM" id="MobiDB-lite"/>
    </source>
</evidence>
<dbReference type="EMBL" id="CAJOBO010002927">
    <property type="protein sequence ID" value="CAF4474265.1"/>
    <property type="molecule type" value="Genomic_DNA"/>
</dbReference>
<dbReference type="OrthoDB" id="10339549at2759"/>
<proteinExistence type="predicted"/>
<comment type="caution">
    <text evidence="2">The sequence shown here is derived from an EMBL/GenBank/DDBJ whole genome shotgun (WGS) entry which is preliminary data.</text>
</comment>
<evidence type="ECO:0000313" key="8">
    <source>
        <dbReference type="EMBL" id="CAF4474265.1"/>
    </source>
</evidence>
<dbReference type="EMBL" id="CAJOBR010000933">
    <property type="protein sequence ID" value="CAF4561635.1"/>
    <property type="molecule type" value="Genomic_DNA"/>
</dbReference>
<dbReference type="Proteomes" id="UP000663848">
    <property type="component" value="Unassembled WGS sequence"/>
</dbReference>
<accession>A0A817TXW4</accession>
<dbReference type="Proteomes" id="UP000663869">
    <property type="component" value="Unassembled WGS sequence"/>
</dbReference>